<feature type="compositionally biased region" description="Low complexity" evidence="3">
    <location>
        <begin position="189"/>
        <end position="210"/>
    </location>
</feature>
<evidence type="ECO:0000256" key="3">
    <source>
        <dbReference type="SAM" id="MobiDB-lite"/>
    </source>
</evidence>
<protein>
    <submittedName>
        <fullName evidence="4">Uncharacterized protein</fullName>
    </submittedName>
</protein>
<feature type="compositionally biased region" description="Basic and acidic residues" evidence="3">
    <location>
        <begin position="439"/>
        <end position="482"/>
    </location>
</feature>
<feature type="region of interest" description="Disordered" evidence="3">
    <location>
        <begin position="1"/>
        <end position="255"/>
    </location>
</feature>
<feature type="compositionally biased region" description="Polar residues" evidence="3">
    <location>
        <begin position="293"/>
        <end position="304"/>
    </location>
</feature>
<evidence type="ECO:0000256" key="1">
    <source>
        <dbReference type="ARBA" id="ARBA00006461"/>
    </source>
</evidence>
<feature type="compositionally biased region" description="Low complexity" evidence="3">
    <location>
        <begin position="242"/>
        <end position="255"/>
    </location>
</feature>
<dbReference type="OMA" id="CVELNIH"/>
<comment type="similarity">
    <text evidence="1">Belongs to the SPT2 family.</text>
</comment>
<evidence type="ECO:0000313" key="4">
    <source>
        <dbReference type="EMBL" id="KXS20655.1"/>
    </source>
</evidence>
<organism evidence="4 5">
    <name type="scientific">Gonapodya prolifera (strain JEL478)</name>
    <name type="common">Monoblepharis prolifera</name>
    <dbReference type="NCBI Taxonomy" id="1344416"/>
    <lineage>
        <taxon>Eukaryota</taxon>
        <taxon>Fungi</taxon>
        <taxon>Fungi incertae sedis</taxon>
        <taxon>Chytridiomycota</taxon>
        <taxon>Chytridiomycota incertae sedis</taxon>
        <taxon>Monoblepharidomycetes</taxon>
        <taxon>Monoblepharidales</taxon>
        <taxon>Gonapodyaceae</taxon>
        <taxon>Gonapodya</taxon>
    </lineage>
</organism>
<feature type="region of interest" description="Disordered" evidence="3">
    <location>
        <begin position="269"/>
        <end position="482"/>
    </location>
</feature>
<dbReference type="Proteomes" id="UP000070544">
    <property type="component" value="Unassembled WGS sequence"/>
</dbReference>
<feature type="compositionally biased region" description="Basic and acidic residues" evidence="3">
    <location>
        <begin position="19"/>
        <end position="40"/>
    </location>
</feature>
<sequence>MSAQLAAAHARLQHLHNTRVAEDERELSRQREEEKRRKELAALLQDLPSTLQIPGGRIRESKERSQSPGASDRAANGSKRKGEDTGSSGRSEDGIEGREKKRKVMSFAELMATAKQTTPDELRVVVEDHSAKGMRPVRSGSPTDNAHGQKRRKSRSPSPRKASPRPGGQTSHSYVKSVIPPGRVTSGNISHRLTLSSSTSSRPTGISNSSLLRPPSHALKPTSPARRPVSPVLANSRHRTHSSTSSQRSKTPTSRSAFYLAADLAAPVVAAPRDLRSVGEVLEDKRRAKLAESSGTESKSSPAPTNRLGGSFTAESRPKRSSPEPSRPSKLEPSGRSSADSSSAIRPPAAVAGKPPPSTRPSVPQTSAPSKVRPVAPPSVRPPSLQSSTHSGGRPNPPSSSAAVPEWRKLLDAVTGGYRSKFQGKEEPEDDSAMVASRADIDREERRSRIIAKREDEIEEERERREKEAKLKAKREREKSVK</sequence>
<dbReference type="AlphaFoldDB" id="A0A139AW10"/>
<feature type="compositionally biased region" description="Low complexity" evidence="3">
    <location>
        <begin position="1"/>
        <end position="10"/>
    </location>
</feature>
<evidence type="ECO:0000256" key="2">
    <source>
        <dbReference type="ARBA" id="ARBA00023054"/>
    </source>
</evidence>
<feature type="compositionally biased region" description="Basic and acidic residues" evidence="3">
    <location>
        <begin position="273"/>
        <end position="290"/>
    </location>
</feature>
<feature type="compositionally biased region" description="Low complexity" evidence="3">
    <location>
        <begin position="331"/>
        <end position="350"/>
    </location>
</feature>
<feature type="compositionally biased region" description="Low complexity" evidence="3">
    <location>
        <begin position="156"/>
        <end position="166"/>
    </location>
</feature>
<keyword evidence="2" id="KW-0175">Coiled coil</keyword>
<dbReference type="SMART" id="SM00784">
    <property type="entry name" value="SPT2"/>
    <property type="match status" value="1"/>
</dbReference>
<reference evidence="4 5" key="1">
    <citation type="journal article" date="2015" name="Genome Biol. Evol.">
        <title>Phylogenomic analyses indicate that early fungi evolved digesting cell walls of algal ancestors of land plants.</title>
        <authorList>
            <person name="Chang Y."/>
            <person name="Wang S."/>
            <person name="Sekimoto S."/>
            <person name="Aerts A.L."/>
            <person name="Choi C."/>
            <person name="Clum A."/>
            <person name="LaButti K.M."/>
            <person name="Lindquist E.A."/>
            <person name="Yee Ngan C."/>
            <person name="Ohm R.A."/>
            <person name="Salamov A.A."/>
            <person name="Grigoriev I.V."/>
            <person name="Spatafora J.W."/>
            <person name="Berbee M.L."/>
        </authorList>
    </citation>
    <scope>NUCLEOTIDE SEQUENCE [LARGE SCALE GENOMIC DNA]</scope>
    <source>
        <strain evidence="4 5">JEL478</strain>
    </source>
</reference>
<proteinExistence type="inferred from homology"/>
<keyword evidence="5" id="KW-1185">Reference proteome</keyword>
<feature type="compositionally biased region" description="Basic and acidic residues" evidence="3">
    <location>
        <begin position="118"/>
        <end position="131"/>
    </location>
</feature>
<name>A0A139AW10_GONPJ</name>
<dbReference type="EMBL" id="KQ965735">
    <property type="protein sequence ID" value="KXS20655.1"/>
    <property type="molecule type" value="Genomic_DNA"/>
</dbReference>
<feature type="compositionally biased region" description="Basic and acidic residues" evidence="3">
    <location>
        <begin position="80"/>
        <end position="99"/>
    </location>
</feature>
<accession>A0A139AW10</accession>
<gene>
    <name evidence="4" type="ORF">M427DRAFT_380203</name>
</gene>
<dbReference type="InterPro" id="IPR013256">
    <property type="entry name" value="Chromatin_SPT2"/>
</dbReference>
<feature type="compositionally biased region" description="Basic and acidic residues" evidence="3">
    <location>
        <begin position="316"/>
        <end position="330"/>
    </location>
</feature>
<dbReference type="Pfam" id="PF08243">
    <property type="entry name" value="SPT2"/>
    <property type="match status" value="1"/>
</dbReference>
<evidence type="ECO:0000313" key="5">
    <source>
        <dbReference type="Proteomes" id="UP000070544"/>
    </source>
</evidence>